<dbReference type="AlphaFoldDB" id="A0AAJ0I9U7"/>
<evidence type="ECO:0000313" key="2">
    <source>
        <dbReference type="Proteomes" id="UP001285908"/>
    </source>
</evidence>
<accession>A0AAJ0I9U7</accession>
<name>A0AAJ0I9U7_9PEZI</name>
<dbReference type="EMBL" id="JAULSX010000003">
    <property type="protein sequence ID" value="KAK3494658.1"/>
    <property type="molecule type" value="Genomic_DNA"/>
</dbReference>
<proteinExistence type="predicted"/>
<dbReference type="Proteomes" id="UP001285908">
    <property type="component" value="Unassembled WGS sequence"/>
</dbReference>
<comment type="caution">
    <text evidence="1">The sequence shown here is derived from an EMBL/GenBank/DDBJ whole genome shotgun (WGS) entry which is preliminary data.</text>
</comment>
<gene>
    <name evidence="1" type="ORF">B0T23DRAFT_394759</name>
</gene>
<organism evidence="1 2">
    <name type="scientific">Neurospora hispaniola</name>
    <dbReference type="NCBI Taxonomy" id="588809"/>
    <lineage>
        <taxon>Eukaryota</taxon>
        <taxon>Fungi</taxon>
        <taxon>Dikarya</taxon>
        <taxon>Ascomycota</taxon>
        <taxon>Pezizomycotina</taxon>
        <taxon>Sordariomycetes</taxon>
        <taxon>Sordariomycetidae</taxon>
        <taxon>Sordariales</taxon>
        <taxon>Sordariaceae</taxon>
        <taxon>Neurospora</taxon>
    </lineage>
</organism>
<sequence>MTVFLGTITTLPSHVCLGLSVINKNKQKVQDAWISILPKYHMCAVDRIHFPVKDAKTVQPVRDRSGEVDQFGRQYKLTTLAPPSPNTRSHFLAPRSGCEGRGLYVTAPTSMRRHYRNVHHFLTVNISMSTYLILRTGLNSGMGSLVPGLMSHGLE</sequence>
<protein>
    <submittedName>
        <fullName evidence="1">Uncharacterized protein</fullName>
    </submittedName>
</protein>
<dbReference type="RefSeq" id="XP_062694087.1">
    <property type="nucleotide sequence ID" value="XM_062838147.1"/>
</dbReference>
<dbReference type="GeneID" id="87875769"/>
<keyword evidence="2" id="KW-1185">Reference proteome</keyword>
<reference evidence="1 2" key="1">
    <citation type="journal article" date="2023" name="Mol. Phylogenet. Evol.">
        <title>Genome-scale phylogeny and comparative genomics of the fungal order Sordariales.</title>
        <authorList>
            <person name="Hensen N."/>
            <person name="Bonometti L."/>
            <person name="Westerberg I."/>
            <person name="Brannstrom I.O."/>
            <person name="Guillou S."/>
            <person name="Cros-Aarteil S."/>
            <person name="Calhoun S."/>
            <person name="Haridas S."/>
            <person name="Kuo A."/>
            <person name="Mondo S."/>
            <person name="Pangilinan J."/>
            <person name="Riley R."/>
            <person name="LaButti K."/>
            <person name="Andreopoulos B."/>
            <person name="Lipzen A."/>
            <person name="Chen C."/>
            <person name="Yan M."/>
            <person name="Daum C."/>
            <person name="Ng V."/>
            <person name="Clum A."/>
            <person name="Steindorff A."/>
            <person name="Ohm R.A."/>
            <person name="Martin F."/>
            <person name="Silar P."/>
            <person name="Natvig D.O."/>
            <person name="Lalanne C."/>
            <person name="Gautier V."/>
            <person name="Ament-Velasquez S.L."/>
            <person name="Kruys A."/>
            <person name="Hutchinson M.I."/>
            <person name="Powell A.J."/>
            <person name="Barry K."/>
            <person name="Miller A.N."/>
            <person name="Grigoriev I.V."/>
            <person name="Debuchy R."/>
            <person name="Gladieux P."/>
            <person name="Hiltunen Thoren M."/>
            <person name="Johannesson H."/>
        </authorList>
    </citation>
    <scope>NUCLEOTIDE SEQUENCE [LARGE SCALE GENOMIC DNA]</scope>
    <source>
        <strain evidence="1 2">FGSC 10403</strain>
    </source>
</reference>
<evidence type="ECO:0000313" key="1">
    <source>
        <dbReference type="EMBL" id="KAK3494658.1"/>
    </source>
</evidence>